<evidence type="ECO:0000256" key="2">
    <source>
        <dbReference type="ARBA" id="ARBA00022714"/>
    </source>
</evidence>
<evidence type="ECO:0000256" key="1">
    <source>
        <dbReference type="ARBA" id="ARBA00022448"/>
    </source>
</evidence>
<dbReference type="InterPro" id="IPR007419">
    <property type="entry name" value="BFD-like_2Fe2S-bd_dom"/>
</dbReference>
<dbReference type="Gene3D" id="1.10.10.1100">
    <property type="entry name" value="BFD-like [2Fe-2S]-binding domain"/>
    <property type="match status" value="1"/>
</dbReference>
<sequence length="62" mass="6757">MYVCLCKGVTCRQIKEVVGKSVYSMKDLAQQLGVATQCGRCGQDARDLLKSTLTLNTPYKAA</sequence>
<evidence type="ECO:0000256" key="6">
    <source>
        <dbReference type="ARBA" id="ARBA00023014"/>
    </source>
</evidence>
<keyword evidence="6" id="KW-0411">Iron-sulfur</keyword>
<gene>
    <name evidence="11" type="ORF">EV696_10888</name>
</gene>
<dbReference type="PANTHER" id="PTHR37424">
    <property type="entry name" value="BACTERIOFERRITIN-ASSOCIATED FERREDOXIN"/>
    <property type="match status" value="1"/>
</dbReference>
<keyword evidence="4" id="KW-0249">Electron transport</keyword>
<dbReference type="InterPro" id="IPR041854">
    <property type="entry name" value="BFD-like_2Fe2S-bd_dom_sf"/>
</dbReference>
<evidence type="ECO:0000256" key="7">
    <source>
        <dbReference type="ARBA" id="ARBA00034078"/>
    </source>
</evidence>
<comment type="caution">
    <text evidence="11">The sequence shown here is derived from an EMBL/GenBank/DDBJ whole genome shotgun (WGS) entry which is preliminary data.</text>
</comment>
<keyword evidence="12" id="KW-1185">Reference proteome</keyword>
<comment type="cofactor">
    <cofactor evidence="7">
        <name>[2Fe-2S] cluster</name>
        <dbReference type="ChEBI" id="CHEBI:190135"/>
    </cofactor>
</comment>
<evidence type="ECO:0000256" key="4">
    <source>
        <dbReference type="ARBA" id="ARBA00022982"/>
    </source>
</evidence>
<evidence type="ECO:0000313" key="12">
    <source>
        <dbReference type="Proteomes" id="UP000295375"/>
    </source>
</evidence>
<keyword evidence="3" id="KW-0479">Metal-binding</keyword>
<dbReference type="PANTHER" id="PTHR37424:SF1">
    <property type="entry name" value="BACTERIOFERRITIN-ASSOCIATED FERREDOXIN"/>
    <property type="match status" value="1"/>
</dbReference>
<dbReference type="Pfam" id="PF04324">
    <property type="entry name" value="Fer2_BFD"/>
    <property type="match status" value="1"/>
</dbReference>
<evidence type="ECO:0000256" key="8">
    <source>
        <dbReference type="ARBA" id="ARBA00039386"/>
    </source>
</evidence>
<evidence type="ECO:0000256" key="9">
    <source>
        <dbReference type="ARBA" id="ARBA00046332"/>
    </source>
</evidence>
<comment type="similarity">
    <text evidence="9">Belongs to the Bfd family.</text>
</comment>
<keyword evidence="5" id="KW-0408">Iron</keyword>
<evidence type="ECO:0000259" key="10">
    <source>
        <dbReference type="Pfam" id="PF04324"/>
    </source>
</evidence>
<evidence type="ECO:0000256" key="3">
    <source>
        <dbReference type="ARBA" id="ARBA00022723"/>
    </source>
</evidence>
<dbReference type="GO" id="GO:0051537">
    <property type="term" value="F:2 iron, 2 sulfur cluster binding"/>
    <property type="evidence" value="ECO:0007669"/>
    <property type="project" value="UniProtKB-KW"/>
</dbReference>
<dbReference type="Proteomes" id="UP000295375">
    <property type="component" value="Unassembled WGS sequence"/>
</dbReference>
<reference evidence="11 12" key="1">
    <citation type="submission" date="2019-03" db="EMBL/GenBank/DDBJ databases">
        <title>Genomic Encyclopedia of Type Strains, Phase IV (KMG-IV): sequencing the most valuable type-strain genomes for metagenomic binning, comparative biology and taxonomic classification.</title>
        <authorList>
            <person name="Goeker M."/>
        </authorList>
    </citation>
    <scope>NUCLEOTIDE SEQUENCE [LARGE SCALE GENOMIC DNA]</scope>
    <source>
        <strain evidence="11 12">DSM 103792</strain>
    </source>
</reference>
<dbReference type="OrthoDB" id="9815350at2"/>
<keyword evidence="1" id="KW-0813">Transport</keyword>
<accession>A0A4R6UM12</accession>
<keyword evidence="2" id="KW-0001">2Fe-2S</keyword>
<feature type="domain" description="BFD-like [2Fe-2S]-binding" evidence="10">
    <location>
        <begin position="2"/>
        <end position="50"/>
    </location>
</feature>
<dbReference type="AlphaFoldDB" id="A0A4R6UM12"/>
<proteinExistence type="inferred from homology"/>
<organism evidence="11 12">
    <name type="scientific">Permianibacter aggregans</name>
    <dbReference type="NCBI Taxonomy" id="1510150"/>
    <lineage>
        <taxon>Bacteria</taxon>
        <taxon>Pseudomonadati</taxon>
        <taxon>Pseudomonadota</taxon>
        <taxon>Gammaproteobacteria</taxon>
        <taxon>Pseudomonadales</taxon>
        <taxon>Pseudomonadaceae</taxon>
        <taxon>Permianibacter</taxon>
    </lineage>
</organism>
<dbReference type="InterPro" id="IPR052371">
    <property type="entry name" value="BFD-associated_ferredoxin"/>
</dbReference>
<dbReference type="RefSeq" id="WP_133590578.1">
    <property type="nucleotide sequence ID" value="NZ_CP037953.1"/>
</dbReference>
<dbReference type="EMBL" id="SNYM01000008">
    <property type="protein sequence ID" value="TDQ48108.1"/>
    <property type="molecule type" value="Genomic_DNA"/>
</dbReference>
<evidence type="ECO:0000313" key="11">
    <source>
        <dbReference type="EMBL" id="TDQ48108.1"/>
    </source>
</evidence>
<dbReference type="GO" id="GO:0046872">
    <property type="term" value="F:metal ion binding"/>
    <property type="evidence" value="ECO:0007669"/>
    <property type="project" value="UniProtKB-KW"/>
</dbReference>
<evidence type="ECO:0000256" key="5">
    <source>
        <dbReference type="ARBA" id="ARBA00023004"/>
    </source>
</evidence>
<protein>
    <recommendedName>
        <fullName evidence="8">Bacterioferritin-associated ferredoxin</fullName>
    </recommendedName>
</protein>
<name>A0A4R6UM12_9GAMM</name>